<comment type="caution">
    <text evidence="2">The sequence shown here is derived from an EMBL/GenBank/DDBJ whole genome shotgun (WGS) entry which is preliminary data.</text>
</comment>
<accession>A0ABR3WY98</accession>
<keyword evidence="1" id="KW-0732">Signal</keyword>
<dbReference type="Proteomes" id="UP001583177">
    <property type="component" value="Unassembled WGS sequence"/>
</dbReference>
<proteinExistence type="predicted"/>
<feature type="chain" id="PRO_5046656166" evidence="1">
    <location>
        <begin position="22"/>
        <end position="100"/>
    </location>
</feature>
<keyword evidence="3" id="KW-1185">Reference proteome</keyword>
<evidence type="ECO:0000313" key="2">
    <source>
        <dbReference type="EMBL" id="KAL1868483.1"/>
    </source>
</evidence>
<name>A0ABR3WY98_9PEZI</name>
<reference evidence="2 3" key="1">
    <citation type="journal article" date="2024" name="IMA Fungus">
        <title>IMA Genome - F19 : A genome assembly and annotation guide to empower mycologists, including annotated draft genome sequences of Ceratocystis pirilliformis, Diaporthe australafricana, Fusarium ophioides, Paecilomyces lecythidis, and Sporothrix stenoceras.</title>
        <authorList>
            <person name="Aylward J."/>
            <person name="Wilson A.M."/>
            <person name="Visagie C.M."/>
            <person name="Spraker J."/>
            <person name="Barnes I."/>
            <person name="Buitendag C."/>
            <person name="Ceriani C."/>
            <person name="Del Mar Angel L."/>
            <person name="du Plessis D."/>
            <person name="Fuchs T."/>
            <person name="Gasser K."/>
            <person name="Kramer D."/>
            <person name="Li W."/>
            <person name="Munsamy K."/>
            <person name="Piso A."/>
            <person name="Price J.L."/>
            <person name="Sonnekus B."/>
            <person name="Thomas C."/>
            <person name="van der Nest A."/>
            <person name="van Dijk A."/>
            <person name="van Heerden A."/>
            <person name="van Vuuren N."/>
            <person name="Yilmaz N."/>
            <person name="Duong T.A."/>
            <person name="van der Merwe N.A."/>
            <person name="Wingfield M.J."/>
            <person name="Wingfield B.D."/>
        </authorList>
    </citation>
    <scope>NUCLEOTIDE SEQUENCE [LARGE SCALE GENOMIC DNA]</scope>
    <source>
        <strain evidence="2 3">CMW 18300</strain>
    </source>
</reference>
<evidence type="ECO:0000313" key="3">
    <source>
        <dbReference type="Proteomes" id="UP001583177"/>
    </source>
</evidence>
<dbReference type="EMBL" id="JAWRVE010000045">
    <property type="protein sequence ID" value="KAL1868483.1"/>
    <property type="molecule type" value="Genomic_DNA"/>
</dbReference>
<organism evidence="2 3">
    <name type="scientific">Diaporthe australafricana</name>
    <dbReference type="NCBI Taxonomy" id="127596"/>
    <lineage>
        <taxon>Eukaryota</taxon>
        <taxon>Fungi</taxon>
        <taxon>Dikarya</taxon>
        <taxon>Ascomycota</taxon>
        <taxon>Pezizomycotina</taxon>
        <taxon>Sordariomycetes</taxon>
        <taxon>Sordariomycetidae</taxon>
        <taxon>Diaporthales</taxon>
        <taxon>Diaporthaceae</taxon>
        <taxon>Diaporthe</taxon>
    </lineage>
</organism>
<feature type="signal peptide" evidence="1">
    <location>
        <begin position="1"/>
        <end position="21"/>
    </location>
</feature>
<sequence>MKLVNILPFLAAAAAIPAPEAEVPAPEVEVLARLNAEPDAEPDATTSACLPASCRSFGRARLREHTDEKEYAPVLIPSVVSGEETFCGDNPLAAEISLQS</sequence>
<gene>
    <name evidence="2" type="ORF">Daus18300_005917</name>
</gene>
<evidence type="ECO:0000256" key="1">
    <source>
        <dbReference type="SAM" id="SignalP"/>
    </source>
</evidence>
<protein>
    <submittedName>
        <fullName evidence="2">Uncharacterized protein</fullName>
    </submittedName>
</protein>